<dbReference type="EMBL" id="FWWY01000001">
    <property type="protein sequence ID" value="SMC01881.1"/>
    <property type="molecule type" value="Genomic_DNA"/>
</dbReference>
<proteinExistence type="predicted"/>
<keyword evidence="5" id="KW-1185">Reference proteome</keyword>
<dbReference type="InterPro" id="IPR050639">
    <property type="entry name" value="SSR_resolvase"/>
</dbReference>
<dbReference type="PROSITE" id="PS51737">
    <property type="entry name" value="RECOMBINASE_DNA_BIND"/>
    <property type="match status" value="1"/>
</dbReference>
<name>A0A1W1W6F8_SULTA</name>
<dbReference type="InterPro" id="IPR038109">
    <property type="entry name" value="DNA_bind_recomb_sf"/>
</dbReference>
<dbReference type="Pfam" id="PF00239">
    <property type="entry name" value="Resolvase"/>
    <property type="match status" value="1"/>
</dbReference>
<organism evidence="4 5">
    <name type="scientific">Sulfobacillus thermosulfidooxidans (strain DSM 9293 / VKM B-1269 / AT-1)</name>
    <dbReference type="NCBI Taxonomy" id="929705"/>
    <lineage>
        <taxon>Bacteria</taxon>
        <taxon>Bacillati</taxon>
        <taxon>Bacillota</taxon>
        <taxon>Clostridia</taxon>
        <taxon>Eubacteriales</taxon>
        <taxon>Clostridiales Family XVII. Incertae Sedis</taxon>
        <taxon>Sulfobacillus</taxon>
    </lineage>
</organism>
<dbReference type="OrthoDB" id="1094757at2"/>
<dbReference type="SMART" id="SM00857">
    <property type="entry name" value="Resolvase"/>
    <property type="match status" value="1"/>
</dbReference>
<evidence type="ECO:0000259" key="3">
    <source>
        <dbReference type="PROSITE" id="PS51737"/>
    </source>
</evidence>
<evidence type="ECO:0000313" key="5">
    <source>
        <dbReference type="Proteomes" id="UP000192660"/>
    </source>
</evidence>
<dbReference type="PANTHER" id="PTHR30461:SF23">
    <property type="entry name" value="DNA RECOMBINASE-RELATED"/>
    <property type="match status" value="1"/>
</dbReference>
<dbReference type="InterPro" id="IPR006119">
    <property type="entry name" value="Resolv_N"/>
</dbReference>
<dbReference type="SUPFAM" id="SSF53041">
    <property type="entry name" value="Resolvase-like"/>
    <property type="match status" value="1"/>
</dbReference>
<dbReference type="GO" id="GO:0003677">
    <property type="term" value="F:DNA binding"/>
    <property type="evidence" value="ECO:0007669"/>
    <property type="project" value="InterPro"/>
</dbReference>
<evidence type="ECO:0000259" key="2">
    <source>
        <dbReference type="PROSITE" id="PS51736"/>
    </source>
</evidence>
<evidence type="ECO:0000313" key="4">
    <source>
        <dbReference type="EMBL" id="SMC01881.1"/>
    </source>
</evidence>
<evidence type="ECO:0000256" key="1">
    <source>
        <dbReference type="SAM" id="MobiDB-lite"/>
    </source>
</evidence>
<dbReference type="Gene3D" id="3.40.50.1390">
    <property type="entry name" value="Resolvase, N-terminal catalytic domain"/>
    <property type="match status" value="1"/>
</dbReference>
<dbReference type="GO" id="GO:0000150">
    <property type="term" value="F:DNA strand exchange activity"/>
    <property type="evidence" value="ECO:0007669"/>
    <property type="project" value="InterPro"/>
</dbReference>
<dbReference type="Proteomes" id="UP000192660">
    <property type="component" value="Unassembled WGS sequence"/>
</dbReference>
<reference evidence="5" key="1">
    <citation type="submission" date="2017-04" db="EMBL/GenBank/DDBJ databases">
        <authorList>
            <person name="Varghese N."/>
            <person name="Submissions S."/>
        </authorList>
    </citation>
    <scope>NUCLEOTIDE SEQUENCE [LARGE SCALE GENOMIC DNA]</scope>
    <source>
        <strain evidence="5">DSM 9293</strain>
    </source>
</reference>
<dbReference type="Pfam" id="PF13408">
    <property type="entry name" value="Zn_ribbon_recom"/>
    <property type="match status" value="1"/>
</dbReference>
<dbReference type="PANTHER" id="PTHR30461">
    <property type="entry name" value="DNA-INVERTASE FROM LAMBDOID PROPHAGE"/>
    <property type="match status" value="1"/>
</dbReference>
<feature type="region of interest" description="Disordered" evidence="1">
    <location>
        <begin position="137"/>
        <end position="161"/>
    </location>
</feature>
<dbReference type="Gene3D" id="3.90.1750.20">
    <property type="entry name" value="Putative Large Serine Recombinase, Chain B, Domain 2"/>
    <property type="match status" value="1"/>
</dbReference>
<accession>A0A1W1W6F8</accession>
<dbReference type="PROSITE" id="PS51736">
    <property type="entry name" value="RECOMBINASES_3"/>
    <property type="match status" value="1"/>
</dbReference>
<dbReference type="RefSeq" id="WP_084660663.1">
    <property type="nucleotide sequence ID" value="NZ_FWWY01000001.1"/>
</dbReference>
<sequence>MRVLGVVRVSTKEQATDAHYSFAAQRTRIRAYCHDRHWDLVDIVEYVQSGGSNRRELREILARVQRDQIQCIVVNELDRLTRDMVSTMLFLEELQRVGCRFASVSDDLDLTTPDGELKMMMLAMFAHYFRRQLSRKVKGGQAERAKQGKRHGERPFGYRPHGDSWVPDPQEAPVVQQIFQWYLQDQLGFRAIAQRLNAAGIPGQRGRTGTWDVRTVERLLRREAYVGDTIYGRWIQETDREGHTHVRRQTPQIIRDTHPAIIDRETWNRAQDRLRIRQSLGRRTHDSPYLFSGLVRCGACGASMVVVRTGRRQPDGRRAPVYCCRAYHTKGQCSTATKIPVADLDAAVLGALREEFRQVQTAPTPEQVARWLGDDPVMAQAQAARHRAAQRLAAIPAMLARAEEMALAGAYTIDEYKQAKARLLAEQAECEAVLHAPWPQLDDPQRLAARVAALIPQLEAALTADVTTARPWIQSVVERIVCHPGRHITVTWRSAGEEVCPVAVGAAQRPSE</sequence>
<dbReference type="CDD" id="cd00338">
    <property type="entry name" value="Ser_Recombinase"/>
    <property type="match status" value="1"/>
</dbReference>
<dbReference type="AlphaFoldDB" id="A0A1W1W6F8"/>
<gene>
    <name evidence="4" type="ORF">SAMN00768000_0132</name>
</gene>
<feature type="domain" description="Recombinase" evidence="3">
    <location>
        <begin position="155"/>
        <end position="280"/>
    </location>
</feature>
<dbReference type="InterPro" id="IPR011109">
    <property type="entry name" value="DNA_bind_recombinase_dom"/>
</dbReference>
<dbReference type="Pfam" id="PF07508">
    <property type="entry name" value="Recombinase"/>
    <property type="match status" value="1"/>
</dbReference>
<protein>
    <submittedName>
        <fullName evidence="4">Site-specific DNA recombinase</fullName>
    </submittedName>
</protein>
<dbReference type="InterPro" id="IPR025827">
    <property type="entry name" value="Zn_ribbon_recom_dom"/>
</dbReference>
<dbReference type="InterPro" id="IPR036162">
    <property type="entry name" value="Resolvase-like_N_sf"/>
</dbReference>
<feature type="domain" description="Resolvase/invertase-type recombinase catalytic" evidence="2">
    <location>
        <begin position="2"/>
        <end position="148"/>
    </location>
</feature>